<dbReference type="PROSITE" id="PS51935">
    <property type="entry name" value="NLPC_P60"/>
    <property type="match status" value="1"/>
</dbReference>
<dbReference type="EMBL" id="SOAW01000001">
    <property type="protein sequence ID" value="TDT32768.1"/>
    <property type="molecule type" value="Genomic_DNA"/>
</dbReference>
<dbReference type="InterPro" id="IPR038765">
    <property type="entry name" value="Papain-like_cys_pep_sf"/>
</dbReference>
<feature type="region of interest" description="Disordered" evidence="6">
    <location>
        <begin position="207"/>
        <end position="266"/>
    </location>
</feature>
<dbReference type="PANTHER" id="PTHR47053">
    <property type="entry name" value="MUREIN DD-ENDOPEPTIDASE MEPH-RELATED"/>
    <property type="match status" value="1"/>
</dbReference>
<evidence type="ECO:0000256" key="5">
    <source>
        <dbReference type="SAM" id="Coils"/>
    </source>
</evidence>
<comment type="similarity">
    <text evidence="1">Belongs to the peptidase C40 family.</text>
</comment>
<keyword evidence="9" id="KW-1185">Reference proteome</keyword>
<organism evidence="8 9">
    <name type="scientific">Naumannella halotolerans</name>
    <dbReference type="NCBI Taxonomy" id="993414"/>
    <lineage>
        <taxon>Bacteria</taxon>
        <taxon>Bacillati</taxon>
        <taxon>Actinomycetota</taxon>
        <taxon>Actinomycetes</taxon>
        <taxon>Propionibacteriales</taxon>
        <taxon>Propionibacteriaceae</taxon>
        <taxon>Naumannella</taxon>
    </lineage>
</organism>
<comment type="caution">
    <text evidence="8">The sequence shown here is derived from an EMBL/GenBank/DDBJ whole genome shotgun (WGS) entry which is preliminary data.</text>
</comment>
<evidence type="ECO:0000313" key="8">
    <source>
        <dbReference type="EMBL" id="TDT32768.1"/>
    </source>
</evidence>
<gene>
    <name evidence="8" type="ORF">CLV29_0356</name>
</gene>
<keyword evidence="4" id="KW-0788">Thiol protease</keyword>
<dbReference type="PANTHER" id="PTHR47053:SF1">
    <property type="entry name" value="MUREIN DD-ENDOPEPTIDASE MEPH-RELATED"/>
    <property type="match status" value="1"/>
</dbReference>
<dbReference type="GO" id="GO:0006508">
    <property type="term" value="P:proteolysis"/>
    <property type="evidence" value="ECO:0007669"/>
    <property type="project" value="UniProtKB-KW"/>
</dbReference>
<evidence type="ECO:0000313" key="9">
    <source>
        <dbReference type="Proteomes" id="UP000295371"/>
    </source>
</evidence>
<feature type="coiled-coil region" evidence="5">
    <location>
        <begin position="48"/>
        <end position="103"/>
    </location>
</feature>
<feature type="compositionally biased region" description="Low complexity" evidence="6">
    <location>
        <begin position="246"/>
        <end position="261"/>
    </location>
</feature>
<evidence type="ECO:0000259" key="7">
    <source>
        <dbReference type="PROSITE" id="PS51935"/>
    </source>
</evidence>
<feature type="domain" description="NlpC/P60" evidence="7">
    <location>
        <begin position="266"/>
        <end position="381"/>
    </location>
</feature>
<protein>
    <submittedName>
        <fullName evidence="8">Cell wall-associated NlpC family hydrolase</fullName>
    </submittedName>
</protein>
<keyword evidence="3 8" id="KW-0378">Hydrolase</keyword>
<dbReference type="Gene3D" id="3.90.1720.10">
    <property type="entry name" value="endopeptidase domain like (from Nostoc punctiforme)"/>
    <property type="match status" value="1"/>
</dbReference>
<dbReference type="InterPro" id="IPR051202">
    <property type="entry name" value="Peptidase_C40"/>
</dbReference>
<dbReference type="SUPFAM" id="SSF54001">
    <property type="entry name" value="Cysteine proteinases"/>
    <property type="match status" value="1"/>
</dbReference>
<dbReference type="RefSeq" id="WP_208292714.1">
    <property type="nucleotide sequence ID" value="NZ_SOAW01000001.1"/>
</dbReference>
<evidence type="ECO:0000256" key="2">
    <source>
        <dbReference type="ARBA" id="ARBA00022670"/>
    </source>
</evidence>
<sequence length="381" mass="40600">MASRSDLTARQTFVQRSRTLVGTFAATVGLVIGGVVAAPGALADPDELEAAKEKVDQLQQEAAALDQDALAAEEELEKAKQALAAREDDEAEQQEKIDELTVQLRQVALAQYQDRVIDPSTRVVFSADSDNFVSRFSTIQHITDSQNGVLQDFQASEADLASMRRESEADVATIAEQEKKAKEAQEESKAKVAEAEAVLERLTEEERQRIAEEERQQEEEAAAAAAVSDDSSDAETSESDSDSDADSASSGSSESDSDPAAGVPDSDRVGKVLATAKAQQGKPYVYAATGPNSFDCSGLTSYAYKAAGVSLPRVSRDQANVGTRVSRSELQPGDLVFYYSPISHVALYVGNGQIIHASRPGKPVGYASVDSMPFAGATRVL</sequence>
<dbReference type="AlphaFoldDB" id="A0A4V3EN78"/>
<accession>A0A4V3EN78</accession>
<dbReference type="GO" id="GO:0008234">
    <property type="term" value="F:cysteine-type peptidase activity"/>
    <property type="evidence" value="ECO:0007669"/>
    <property type="project" value="UniProtKB-KW"/>
</dbReference>
<evidence type="ECO:0000256" key="3">
    <source>
        <dbReference type="ARBA" id="ARBA00022801"/>
    </source>
</evidence>
<evidence type="ECO:0000256" key="6">
    <source>
        <dbReference type="SAM" id="MobiDB-lite"/>
    </source>
</evidence>
<feature type="compositionally biased region" description="Acidic residues" evidence="6">
    <location>
        <begin position="230"/>
        <end position="245"/>
    </location>
</feature>
<dbReference type="Pfam" id="PF00877">
    <property type="entry name" value="NLPC_P60"/>
    <property type="match status" value="1"/>
</dbReference>
<dbReference type="InterPro" id="IPR000064">
    <property type="entry name" value="NLP_P60_dom"/>
</dbReference>
<evidence type="ECO:0000256" key="1">
    <source>
        <dbReference type="ARBA" id="ARBA00007074"/>
    </source>
</evidence>
<keyword evidence="5" id="KW-0175">Coiled coil</keyword>
<name>A0A4V3EN78_9ACTN</name>
<dbReference type="Proteomes" id="UP000295371">
    <property type="component" value="Unassembled WGS sequence"/>
</dbReference>
<keyword evidence="2" id="KW-0645">Protease</keyword>
<proteinExistence type="inferred from homology"/>
<reference evidence="8 9" key="1">
    <citation type="submission" date="2019-03" db="EMBL/GenBank/DDBJ databases">
        <title>Genomic Encyclopedia of Archaeal and Bacterial Type Strains, Phase II (KMG-II): from individual species to whole genera.</title>
        <authorList>
            <person name="Goeker M."/>
        </authorList>
    </citation>
    <scope>NUCLEOTIDE SEQUENCE [LARGE SCALE GENOMIC DNA]</scope>
    <source>
        <strain evidence="8 9">DSM 24323</strain>
    </source>
</reference>
<evidence type="ECO:0000256" key="4">
    <source>
        <dbReference type="ARBA" id="ARBA00022807"/>
    </source>
</evidence>